<dbReference type="PROSITE" id="PS50096">
    <property type="entry name" value="IQ"/>
    <property type="match status" value="6"/>
</dbReference>
<dbReference type="InterPro" id="IPR016024">
    <property type="entry name" value="ARM-type_fold"/>
</dbReference>
<name>A0A0M0JVZ9_9EUKA</name>
<dbReference type="InterPro" id="IPR011989">
    <property type="entry name" value="ARM-like"/>
</dbReference>
<dbReference type="SMART" id="SM00015">
    <property type="entry name" value="IQ"/>
    <property type="match status" value="10"/>
</dbReference>
<accession>A0A0M0JVZ9</accession>
<reference evidence="4" key="1">
    <citation type="journal article" date="2015" name="PLoS Genet.">
        <title>Genome Sequence and Transcriptome Analyses of Chrysochromulina tobin: Metabolic Tools for Enhanced Algal Fitness in the Prominent Order Prymnesiales (Haptophyceae).</title>
        <authorList>
            <person name="Hovde B.T."/>
            <person name="Deodato C.R."/>
            <person name="Hunsperger H.M."/>
            <person name="Ryken S.A."/>
            <person name="Yost W."/>
            <person name="Jha R.K."/>
            <person name="Patterson J."/>
            <person name="Monnat R.J. Jr."/>
            <person name="Barlow S.B."/>
            <person name="Starkenburg S.R."/>
            <person name="Cattolico R.A."/>
        </authorList>
    </citation>
    <scope>NUCLEOTIDE SEQUENCE</scope>
    <source>
        <strain evidence="4">CCMP291</strain>
    </source>
</reference>
<gene>
    <name evidence="3" type="ORF">Ctob_005916</name>
</gene>
<sequence length="1410" mass="152347">MLPALLAVLRESSSSEEAQSNALLQLAQLMNDAYDEEAIALCEYMRATGAVQLIASRLSSPVVSIHQYALMLVGNLASLSVDLDAEKTKVLLKTADVFSQILPYIFSEEYATLVYSLAAVQNLCTEIAYVEQLQQAGGLERLQAILQLNDPQLEPFARGCLTNVTQTKVVSRLQKRLERKVTIVQAAARRWLVGFRERRRLAAFEAAAAVQVSQPALQAPERPQTPAEVVVQAVIAQSVEAVSRPSTAEAKAKVEAFAQAKVADAERAKTPGEIVVEGVIAASVKEVTEPWGTTAGRPRSPGEVVVEGAIATSVGRFPSEEEVLKAKAAIKVQAVQRGKADRVKVAQLQKEKAAEALAQAKAKVEAFAQAKVADAERAKTPGEIVVEGVIAASVKEVTEPWGTTAGRPRSPGEVVVEGAIAASVGRFPSEEEVLMAKAATDLQAVQRGKADRVKVAQLQKEKAVEAVVAATGCTHETASRAVEFVGSSVEKAVAFVKKQAEQHKAATKVQAAQRGRLDRATVAQLKLDKAIEEVVVATSCTDGQARRALEAVGGSVGEAIEFLVDAQVTEGIMAKKEARLRGFFVIGKFAVQRGKVDRLKAKEIAEAERAAAEAAAKAEAAVITLQAVQRGKVDRLKAKEAKKEKRKRDAERLEAMRQKAAGKVQAGAQGMKTRKLLRKQRKAACTIEAMARRKRWSELYRCIRRVVIDVEVEIEIYYANLAAEKAAAEQREAERHAAATRLQAHERMRVAKAKREEALAAARKLQARQSTKSSMAFLRKCKDGALRLQCNWRGVLGRRLTKLKRGKLGLATRMQAIFRGFHVRVLRSAVNSLISSLEFMNQMEIKRREAAVVIQREFHSRKAARNMRLMRRTLKKMMMNRSIALIQRVFRKLRDRILQSTLNALITGVIFLSIRNVTEHHAAKQLQRAVRARIAAKAEQRAALRAARQAERMASSLRASLGQRDVTKAVPWSTYAKLAAHNPPNEAGLALYGGPPRRGRRRGTPLAGAVSGAGGLSSVVPHQLVPNTAPDLAELEMEMLDQRLLLLSASSTYGPQDSSYAGGRSRARLGKPYEATWPHPTKPSAAEFAAAERAAIAAAARGRRLRLASPELIATIYRRGSELPAGGYDPTEAVDARFADTAPFLESSSAVSAASVSKLVPNTLPPHANGPNGAAFFGLGSNAGTTSCSSGHSGIVLPYAVHASELPSMLPVDPTERQAHLVDMYQLSPRFRLCDPSHARAEKYSKTRAIYGVGEHGRTLIDSFTQSDGVGAVSGVGRAAPAPLPWQPTPHDKSYAHYKHLADHAKQRAAQATERAALLRTLTESHGSPRPSSQQRLRQLHPVLGGAAPMLLPPIAGGVIDARAYSSRPQPPASRAHSPRSKDRQVNAGVTPMRPAVTSHFGAGSPTRLG</sequence>
<proteinExistence type="predicted"/>
<feature type="coiled-coil region" evidence="1">
    <location>
        <begin position="343"/>
        <end position="370"/>
    </location>
</feature>
<dbReference type="EMBL" id="JWZX01002248">
    <property type="protein sequence ID" value="KOO30318.1"/>
    <property type="molecule type" value="Genomic_DNA"/>
</dbReference>
<keyword evidence="4" id="KW-1185">Reference proteome</keyword>
<protein>
    <submittedName>
        <fullName evidence="3">Uncharacterized protein</fullName>
    </submittedName>
</protein>
<dbReference type="SUPFAM" id="SSF48371">
    <property type="entry name" value="ARM repeat"/>
    <property type="match status" value="1"/>
</dbReference>
<dbReference type="Proteomes" id="UP000037460">
    <property type="component" value="Unassembled WGS sequence"/>
</dbReference>
<feature type="region of interest" description="Disordered" evidence="2">
    <location>
        <begin position="986"/>
        <end position="1010"/>
    </location>
</feature>
<comment type="caution">
    <text evidence="3">The sequence shown here is derived from an EMBL/GenBank/DDBJ whole genome shotgun (WGS) entry which is preliminary data.</text>
</comment>
<dbReference type="InterPro" id="IPR000048">
    <property type="entry name" value="IQ_motif_EF-hand-BS"/>
</dbReference>
<dbReference type="Gene3D" id="1.25.10.10">
    <property type="entry name" value="Leucine-rich Repeat Variant"/>
    <property type="match status" value="1"/>
</dbReference>
<organism evidence="3 4">
    <name type="scientific">Chrysochromulina tobinii</name>
    <dbReference type="NCBI Taxonomy" id="1460289"/>
    <lineage>
        <taxon>Eukaryota</taxon>
        <taxon>Haptista</taxon>
        <taxon>Haptophyta</taxon>
        <taxon>Prymnesiophyceae</taxon>
        <taxon>Prymnesiales</taxon>
        <taxon>Chrysochromulinaceae</taxon>
        <taxon>Chrysochromulina</taxon>
    </lineage>
</organism>
<evidence type="ECO:0000313" key="4">
    <source>
        <dbReference type="Proteomes" id="UP000037460"/>
    </source>
</evidence>
<feature type="coiled-coil region" evidence="1">
    <location>
        <begin position="604"/>
        <end position="659"/>
    </location>
</feature>
<feature type="region of interest" description="Disordered" evidence="2">
    <location>
        <begin position="1365"/>
        <end position="1410"/>
    </location>
</feature>
<evidence type="ECO:0000313" key="3">
    <source>
        <dbReference type="EMBL" id="KOO30318.1"/>
    </source>
</evidence>
<evidence type="ECO:0000256" key="2">
    <source>
        <dbReference type="SAM" id="MobiDB-lite"/>
    </source>
</evidence>
<evidence type="ECO:0000256" key="1">
    <source>
        <dbReference type="SAM" id="Coils"/>
    </source>
</evidence>
<keyword evidence="1" id="KW-0175">Coiled coil</keyword>